<dbReference type="Pfam" id="PF03199">
    <property type="entry name" value="GSH_synthase"/>
    <property type="match status" value="1"/>
</dbReference>
<dbReference type="GO" id="GO:0043295">
    <property type="term" value="F:glutathione binding"/>
    <property type="evidence" value="ECO:0007669"/>
    <property type="project" value="UniProtKB-UniRule"/>
</dbReference>
<comment type="cofactor">
    <cofactor evidence="1 3">
        <name>Mg(2+)</name>
        <dbReference type="ChEBI" id="CHEBI:18420"/>
    </cofactor>
    <text evidence="1 3">Binds 1 Mg(2+) ion per subunit.</text>
</comment>
<dbReference type="GO" id="GO:0005524">
    <property type="term" value="F:ATP binding"/>
    <property type="evidence" value="ECO:0007669"/>
    <property type="project" value="UniProtKB-UniRule"/>
</dbReference>
<feature type="binding site" evidence="2">
    <location>
        <position position="475"/>
    </location>
    <ligand>
        <name>ATP</name>
        <dbReference type="ChEBI" id="CHEBI:30616"/>
    </ligand>
</feature>
<feature type="binding site" evidence="2">
    <location>
        <position position="509"/>
    </location>
    <ligand>
        <name>ATP</name>
        <dbReference type="ChEBI" id="CHEBI:30616"/>
    </ligand>
</feature>
<comment type="pathway">
    <text evidence="1">Sulfur metabolism; glutathione biosynthesis; glutathione from L-cysteine and L-glutamate: step 2/2.</text>
</comment>
<dbReference type="GO" id="GO:0004363">
    <property type="term" value="F:glutathione synthase activity"/>
    <property type="evidence" value="ECO:0007669"/>
    <property type="project" value="UniProtKB-UniRule"/>
</dbReference>
<proteinExistence type="inferred from homology"/>
<dbReference type="InterPro" id="IPR014709">
    <property type="entry name" value="Glutathione_synthase_C_euk"/>
</dbReference>
<dbReference type="InterPro" id="IPR016185">
    <property type="entry name" value="PreATP-grasp_dom_sf"/>
</dbReference>
<evidence type="ECO:0000256" key="2">
    <source>
        <dbReference type="PIRSR" id="PIRSR001558-1"/>
    </source>
</evidence>
<name>A0A9Q1ALE1_SALPP</name>
<dbReference type="InterPro" id="IPR004887">
    <property type="entry name" value="GSH_synth_subst-bd"/>
</dbReference>
<evidence type="ECO:0000313" key="6">
    <source>
        <dbReference type="EMBL" id="KAJ6775332.1"/>
    </source>
</evidence>
<dbReference type="SUPFAM" id="SSF56059">
    <property type="entry name" value="Glutathione synthetase ATP-binding domain-like"/>
    <property type="match status" value="1"/>
</dbReference>
<dbReference type="GO" id="GO:0000287">
    <property type="term" value="F:magnesium ion binding"/>
    <property type="evidence" value="ECO:0007669"/>
    <property type="project" value="UniProtKB-UniRule"/>
</dbReference>
<gene>
    <name evidence="6" type="ORF">OIU79_018497</name>
</gene>
<keyword evidence="7" id="KW-1185">Reference proteome</keyword>
<sequence>MGVIHSSPLSLSPFTTAIRITGSSVFPYTSKANPERVINSPFNHTDNICLPNLLKPTKKFGSFSHFSHISTCLGSKTVPFKCFGKVREMETQEGIFQKTLIDFHGIDEELIQKMVYDALVWCSLHGLVVGDKSVQRSGKVPGVGLVHAPFALLPMAFPEIHWNLACEVAPIFNELIDRNKRKWMPLHRGLLDIHSKMLEINKKEEIRLGLHRSDYMLDEKTKLLLQIELNTISSSFAGLSCRVSELHRSLLNSYGEHIGLDPRRIPGNASVDKFAEALAKAWTEYNRPRALVMVVVQPEEHNMYDQHWLCAELKDRYPFNLLYSLSCVELWEILPDGTLLVGGQEISVVYFRAGYAPTDYPSEAEWRARLLMEQSSAVKCPSISYQLAGTKKIQQELAKPNMLERFLDNKEDIAKLRKCFAGLWSLEDSDIIKKAIERPELFVMKPQREGGGNNIYNDDVRTNLGICHKDHAVSELGVYGAYLRNKEKVISKRAVWMLECGTKVSSSNEGGVAAGFAVLDSIYLN</sequence>
<keyword evidence="1" id="KW-0317">Glutathione biosynthesis</keyword>
<dbReference type="EMBL" id="JAPFFK010000002">
    <property type="protein sequence ID" value="KAJ6775332.1"/>
    <property type="molecule type" value="Genomic_DNA"/>
</dbReference>
<protein>
    <recommendedName>
        <fullName evidence="1">Glutathione synthetase</fullName>
        <shortName evidence="1">GSH-S</shortName>
        <ecNumber evidence="1">6.3.2.3</ecNumber>
    </recommendedName>
</protein>
<feature type="binding site" evidence="2">
    <location>
        <position position="503"/>
    </location>
    <ligand>
        <name>ATP</name>
        <dbReference type="ChEBI" id="CHEBI:30616"/>
    </ligand>
</feature>
<dbReference type="Pfam" id="PF03917">
    <property type="entry name" value="GSH_synth_ATP"/>
    <property type="match status" value="1"/>
</dbReference>
<feature type="domain" description="Glutathione synthase substrate-binding" evidence="5">
    <location>
        <begin position="291"/>
        <end position="388"/>
    </location>
</feature>
<feature type="binding site" evidence="4">
    <location>
        <begin position="300"/>
        <end position="302"/>
    </location>
    <ligand>
        <name>substrate</name>
    </ligand>
</feature>
<dbReference type="InterPro" id="IPR014049">
    <property type="entry name" value="Glutathione_synthase_N_euk"/>
</dbReference>
<feature type="binding site" evidence="4">
    <location>
        <begin position="232"/>
        <end position="235"/>
    </location>
    <ligand>
        <name>substrate</name>
    </ligand>
</feature>
<dbReference type="InterPro" id="IPR037013">
    <property type="entry name" value="GSH-S_sub-bd_sf"/>
</dbReference>
<feature type="binding site" evidence="2">
    <location>
        <position position="391"/>
    </location>
    <ligand>
        <name>ATP</name>
        <dbReference type="ChEBI" id="CHEBI:30616"/>
    </ligand>
</feature>
<evidence type="ECO:0000259" key="5">
    <source>
        <dbReference type="Pfam" id="PF03199"/>
    </source>
</evidence>
<comment type="similarity">
    <text evidence="1">Belongs to the eukaryotic GSH synthase family.</text>
</comment>
<accession>A0A9Q1ALE1</accession>
<dbReference type="EC" id="6.3.2.3" evidence="1"/>
<feature type="binding site" evidence="3">
    <location>
        <position position="449"/>
    </location>
    <ligand>
        <name>Mg(2+)</name>
        <dbReference type="ChEBI" id="CHEBI:18420"/>
    </ligand>
</feature>
<dbReference type="Gene3D" id="3.30.1490.80">
    <property type="match status" value="1"/>
</dbReference>
<feature type="binding site" evidence="2">
    <location>
        <position position="306"/>
    </location>
    <ligand>
        <name>substrate</name>
    </ligand>
</feature>
<evidence type="ECO:0000256" key="1">
    <source>
        <dbReference type="PIRNR" id="PIRNR001558"/>
    </source>
</evidence>
<dbReference type="NCBIfam" id="TIGR01986">
    <property type="entry name" value="glut_syn_euk"/>
    <property type="match status" value="1"/>
</dbReference>
<feature type="binding site" evidence="2">
    <location>
        <position position="212"/>
    </location>
    <ligand>
        <name>substrate</name>
    </ligand>
</feature>
<dbReference type="InterPro" id="IPR005615">
    <property type="entry name" value="Glutathione_synthase"/>
</dbReference>
<dbReference type="Gene3D" id="3.30.470.20">
    <property type="entry name" value="ATP-grasp fold, B domain"/>
    <property type="match status" value="1"/>
</dbReference>
<reference evidence="6" key="2">
    <citation type="journal article" date="2023" name="Int. J. Mol. Sci.">
        <title>De Novo Assembly and Annotation of 11 Diverse Shrub Willow (Salix) Genomes Reveals Novel Gene Organization in Sex-Linked Regions.</title>
        <authorList>
            <person name="Hyden B."/>
            <person name="Feng K."/>
            <person name="Yates T.B."/>
            <person name="Jawdy S."/>
            <person name="Cereghino C."/>
            <person name="Smart L.B."/>
            <person name="Muchero W."/>
        </authorList>
    </citation>
    <scope>NUCLEOTIDE SEQUENCE</scope>
    <source>
        <tissue evidence="6">Shoot tip</tissue>
    </source>
</reference>
<dbReference type="GO" id="GO:0005829">
    <property type="term" value="C:cytosol"/>
    <property type="evidence" value="ECO:0007669"/>
    <property type="project" value="TreeGrafter"/>
</dbReference>
<dbReference type="PIRSF" id="PIRSF001558">
    <property type="entry name" value="GSHase"/>
    <property type="match status" value="1"/>
</dbReference>
<dbReference type="FunFam" id="3.30.1490.80:FF:000010">
    <property type="entry name" value="Glutathione synthetase"/>
    <property type="match status" value="1"/>
</dbReference>
<dbReference type="PANTHER" id="PTHR11130:SF0">
    <property type="entry name" value="GLUTATHIONE SYNTHETASE"/>
    <property type="match status" value="1"/>
</dbReference>
<dbReference type="SUPFAM" id="SSF52440">
    <property type="entry name" value="PreATP-grasp domain"/>
    <property type="match status" value="1"/>
</dbReference>
<dbReference type="PANTHER" id="PTHR11130">
    <property type="entry name" value="GLUTATHIONE SYNTHETASE"/>
    <property type="match status" value="1"/>
</dbReference>
<reference evidence="6" key="1">
    <citation type="submission" date="2022-11" db="EMBL/GenBank/DDBJ databases">
        <authorList>
            <person name="Hyden B.L."/>
            <person name="Feng K."/>
            <person name="Yates T."/>
            <person name="Jawdy S."/>
            <person name="Smart L.B."/>
            <person name="Muchero W."/>
        </authorList>
    </citation>
    <scope>NUCLEOTIDE SEQUENCE</scope>
    <source>
        <tissue evidence="6">Shoot tip</tissue>
    </source>
</reference>
<keyword evidence="1 3" id="KW-0460">Magnesium</keyword>
<evidence type="ECO:0000313" key="7">
    <source>
        <dbReference type="Proteomes" id="UP001151532"/>
    </source>
</evidence>
<evidence type="ECO:0000256" key="3">
    <source>
        <dbReference type="PIRSR" id="PIRSR001558-2"/>
    </source>
</evidence>
<dbReference type="Proteomes" id="UP001151532">
    <property type="component" value="Chromosome 5"/>
</dbReference>
<keyword evidence="1 3" id="KW-0479">Metal-binding</keyword>
<feature type="binding site" evidence="4">
    <location>
        <begin position="352"/>
        <end position="355"/>
    </location>
    <ligand>
        <name>substrate</name>
    </ligand>
</feature>
<comment type="catalytic activity">
    <reaction evidence="1">
        <text>gamma-L-glutamyl-L-cysteine + glycine + ATP = glutathione + ADP + phosphate + H(+)</text>
        <dbReference type="Rhea" id="RHEA:13557"/>
        <dbReference type="ChEBI" id="CHEBI:15378"/>
        <dbReference type="ChEBI" id="CHEBI:30616"/>
        <dbReference type="ChEBI" id="CHEBI:43474"/>
        <dbReference type="ChEBI" id="CHEBI:57305"/>
        <dbReference type="ChEBI" id="CHEBI:57925"/>
        <dbReference type="ChEBI" id="CHEBI:58173"/>
        <dbReference type="ChEBI" id="CHEBI:456216"/>
        <dbReference type="EC" id="6.3.2.3"/>
    </reaction>
</comment>
<feature type="binding site" evidence="2">
    <location>
        <position position="456"/>
    </location>
    <ligand>
        <name>ATP</name>
        <dbReference type="ChEBI" id="CHEBI:30616"/>
    </ligand>
</feature>
<keyword evidence="1" id="KW-0436">Ligase</keyword>
<dbReference type="OrthoDB" id="2020073at2759"/>
<keyword evidence="1 2" id="KW-0547">Nucleotide-binding</keyword>
<organism evidence="6 7">
    <name type="scientific">Salix purpurea</name>
    <name type="common">Purple osier willow</name>
    <dbReference type="NCBI Taxonomy" id="77065"/>
    <lineage>
        <taxon>Eukaryota</taxon>
        <taxon>Viridiplantae</taxon>
        <taxon>Streptophyta</taxon>
        <taxon>Embryophyta</taxon>
        <taxon>Tracheophyta</taxon>
        <taxon>Spermatophyta</taxon>
        <taxon>Magnoliopsida</taxon>
        <taxon>eudicotyledons</taxon>
        <taxon>Gunneridae</taxon>
        <taxon>Pentapetalae</taxon>
        <taxon>rosids</taxon>
        <taxon>fabids</taxon>
        <taxon>Malpighiales</taxon>
        <taxon>Salicaceae</taxon>
        <taxon>Saliceae</taxon>
        <taxon>Salix</taxon>
    </lineage>
</organism>
<dbReference type="AlphaFoldDB" id="A0A9Q1ALE1"/>
<feature type="binding site" evidence="2">
    <location>
        <begin position="445"/>
        <end position="454"/>
    </location>
    <ligand>
        <name>ATP</name>
        <dbReference type="ChEBI" id="CHEBI:30616"/>
    </ligand>
</feature>
<feature type="binding site" evidence="3">
    <location>
        <position position="228"/>
    </location>
    <ligand>
        <name>Mg(2+)</name>
        <dbReference type="ChEBI" id="CHEBI:18420"/>
    </ligand>
</feature>
<feature type="binding site" evidence="2">
    <location>
        <position position="228"/>
    </location>
    <ligand>
        <name>ATP</name>
        <dbReference type="ChEBI" id="CHEBI:30616"/>
    </ligand>
</feature>
<comment type="caution">
    <text evidence="6">The sequence shown here is derived from an EMBL/GenBank/DDBJ whole genome shotgun (WGS) entry which is preliminary data.</text>
</comment>
<evidence type="ECO:0000256" key="4">
    <source>
        <dbReference type="PIRSR" id="PIRSR001558-3"/>
    </source>
</evidence>
<feature type="binding site" evidence="4">
    <location>
        <begin position="512"/>
        <end position="513"/>
    </location>
    <ligand>
        <name>substrate</name>
    </ligand>
</feature>
<feature type="binding site" evidence="3">
    <location>
        <position position="230"/>
    </location>
    <ligand>
        <name>Mg(2+)</name>
        <dbReference type="ChEBI" id="CHEBI:18420"/>
    </ligand>
</feature>
<keyword evidence="1 2" id="KW-0067">ATP-binding</keyword>
<dbReference type="Gene3D" id="3.40.50.1760">
    <property type="entry name" value="Glutathione synthase, substrate-binding domain superfamily, eukaryotic"/>
    <property type="match status" value="1"/>
</dbReference>
<dbReference type="Gene3D" id="3.30.1490.50">
    <property type="match status" value="1"/>
</dbReference>